<dbReference type="PRINTS" id="PR00700">
    <property type="entry name" value="PRTYPHPHTASE"/>
</dbReference>
<feature type="compositionally biased region" description="Basic residues" evidence="8">
    <location>
        <begin position="590"/>
        <end position="601"/>
    </location>
</feature>
<dbReference type="InterPro" id="IPR000242">
    <property type="entry name" value="PTP_cat"/>
</dbReference>
<feature type="compositionally biased region" description="Basic and acidic residues" evidence="8">
    <location>
        <begin position="604"/>
        <end position="614"/>
    </location>
</feature>
<dbReference type="GO" id="GO:0048666">
    <property type="term" value="P:neuron development"/>
    <property type="evidence" value="ECO:0007669"/>
    <property type="project" value="UniProtKB-ARBA"/>
</dbReference>
<evidence type="ECO:0000313" key="12">
    <source>
        <dbReference type="Proteomes" id="UP000318571"/>
    </source>
</evidence>
<feature type="region of interest" description="Disordered" evidence="8">
    <location>
        <begin position="1597"/>
        <end position="1635"/>
    </location>
</feature>
<feature type="compositionally biased region" description="Polar residues" evidence="8">
    <location>
        <begin position="1391"/>
        <end position="1405"/>
    </location>
</feature>
<feature type="compositionally biased region" description="Polar residues" evidence="8">
    <location>
        <begin position="1424"/>
        <end position="1450"/>
    </location>
</feature>
<dbReference type="PROSITE" id="PS00383">
    <property type="entry name" value="TYR_PHOSPHATASE_1"/>
    <property type="match status" value="1"/>
</dbReference>
<feature type="compositionally biased region" description="Polar residues" evidence="8">
    <location>
        <begin position="972"/>
        <end position="982"/>
    </location>
</feature>
<keyword evidence="5" id="KW-0378">Hydrolase</keyword>
<feature type="compositionally biased region" description="Basic and acidic residues" evidence="8">
    <location>
        <begin position="565"/>
        <end position="589"/>
    </location>
</feature>
<reference evidence="11 12" key="1">
    <citation type="journal article" date="2018" name="Nat. Ecol. Evol.">
        <title>Genomic signatures of mitonuclear coevolution across populations of Tigriopus californicus.</title>
        <authorList>
            <person name="Barreto F.S."/>
            <person name="Watson E.T."/>
            <person name="Lima T.G."/>
            <person name="Willett C.S."/>
            <person name="Edmands S."/>
            <person name="Li W."/>
            <person name="Burton R.S."/>
        </authorList>
    </citation>
    <scope>NUCLEOTIDE SEQUENCE [LARGE SCALE GENOMIC DNA]</scope>
    <source>
        <strain evidence="11 12">San Diego</strain>
    </source>
</reference>
<dbReference type="InterPro" id="IPR003595">
    <property type="entry name" value="Tyr_Pase_cat"/>
</dbReference>
<dbReference type="PANTHER" id="PTHR45983:SF2">
    <property type="entry name" value="PROTEIN-TYROSINE-PHOSPHATASE"/>
    <property type="match status" value="1"/>
</dbReference>
<evidence type="ECO:0000256" key="7">
    <source>
        <dbReference type="ARBA" id="ARBA00034734"/>
    </source>
</evidence>
<dbReference type="InterPro" id="IPR047170">
    <property type="entry name" value="PTN12/18/22"/>
</dbReference>
<dbReference type="PROSITE" id="PS50055">
    <property type="entry name" value="TYR_PHOSPHATASE_PTP"/>
    <property type="match status" value="1"/>
</dbReference>
<evidence type="ECO:0000256" key="1">
    <source>
        <dbReference type="ARBA" id="ARBA00004496"/>
    </source>
</evidence>
<sequence>MKSTPDGLAAPRNLTHTSSLLSPAAPAAALDPSPAPLAPPGDSAMAPSIAPIAPPSAGLSDVALAGGGVGGDGDGGGVSLRTILQNFLNHVETLEGEVQAGETTYEKEFLQLKAFSDSLKHLTEFSCAQGEIEVNRKKNRYKDILPFDQTRVLLSDYPGVPGSDYINANFIKGASGSNAYIAAQGPLPHTVNDFWRMVVETEVQVVVMACNETEAGKHKCERYWNEPDECEAERQFGKFFVQTLKMREICPDFLVRTMRLRWTSERGNPEERTVCQFHYSAWPDHGIPTQVKPLLEMVRLIRDCQASETLPVLIHCSAGCGRTGTICAIDFIWGLLRTGKLTSDFSLFELVRDMRKQRVAMVQTVDQYILVHRAVRELFLEQLRVIDSHPYENVDDEGNPLGRSSDDEAPDYEAIFVKRDSSGDDIDQILNQRVSQPRTVMGTSMLGREKNRESDSEQTPPVPPPKQRNIDSTPIDSRRIDVSDDPNSICLYKSVEELTKPPTPKNDLLEPAKPPDDSKDAAAQRFKKGHLRLAKTDDGGWRLQELENHEDKRPISSSMTNIAISEKKPESLRSKKKKNNGDEGSDKSGKIMRRPSIKKLRAFFQKDKTDKEAHLQSADHYSGSGEDSPSSCSDPELVSALAKLPKFYPESVSVPASIESSPSLASKSVPSSLDRRVIKSKSPEYANLNKEVDNNNKLSWDRSKQVALMKPSSSSEKLAINSNHKESKPLLPIKRSKSMKTLTKPFSVLPYFQTDHRNKKLSLPHQRAVSPPKNLNLQTSLTEASHQRPPLPASVSEYNHYHSLQSTIQAVKDSNGSSKKAKLTVQGSPPPTKPKRYPLGAVSDQTDQSSTDNANAQRSPERNNFFERQLAKIHAKMTAEEDPNVPLELRRTLPMLVKSSENFDEKSKQMLQECQEYLAKSLEVTPNPSSLFRNQSAENSPITTLQKASPASSYLFSSHSSPSNSFNKYNPKMSTPPGTIQKSVSSVTGAIQKNFCSPSVRSITEPADKRSAPLSPFSLMTTAPTDESRALPKQCPWDLKESLNIKIGSPPKSNDNSGSAASSIVVAEAQRKIGDASSVRLNPRERRNSFREAVDKSQNIAVGHRHSVPQKHHPPPQSYETIWLGQNPNSDSGLDGNIAEPAYVNAYIHHTNQKAEPQMPPNISSKDDAQLMFSRNYRHKEREDRPERNSTYENVVSSRAVLDNGYEPVSFNAGLGLMRNMPNEKMSPQRSPHEEERGGGKNVLHPSPQRPLTLVSSSSFSTTGSGGGLPMTYSSPLHNNQSQLQSVGLVAEVLSTLSHPGIRSNPSPQREAGVLVKQNSSSSLCSSSRGNSQNKGAPPPYKEPPQPSKLKSFPLSAPNLQTPQFQAQPQQNDPGGDGHWRKPDLPAKEGPSNSSSIYANVNKSYQRGRHSRGTARNSTKDDTVLSNKTVRQRRSASQAPPTNRLSMGDFTYQNYQPQSLQARGGKGDRDDAIYSTISGGLSVKALPTDPNRPPSHQIHPVQQHQREPSPRPTLLNRSASKSMVNMNATSRPDGSPPNGGFGTDFTSSAANPKNTATLSASSSPAHQINSKPIGRTLVGVLSGAAANIRSKFTNLSHHQTHGIDSSSSVYQVNQSPSRMKGNGPRASGGTSGAGLAHLTQTPQAVRDYEDIRRGHNGGLEQSPQSIPITVPGAEGLSRNGNYDFPRRPDVRPLGPREVPNHFSVTKQAFL</sequence>
<feature type="compositionally biased region" description="Polar residues" evidence="8">
    <location>
        <begin position="802"/>
        <end position="818"/>
    </location>
</feature>
<feature type="region of interest" description="Disordered" evidence="8">
    <location>
        <begin position="710"/>
        <end position="736"/>
    </location>
</feature>
<dbReference type="EMBL" id="VCGU01000009">
    <property type="protein sequence ID" value="TRY70137.1"/>
    <property type="molecule type" value="Genomic_DNA"/>
</dbReference>
<feature type="compositionally biased region" description="Low complexity" evidence="8">
    <location>
        <begin position="660"/>
        <end position="672"/>
    </location>
</feature>
<dbReference type="PROSITE" id="PS50056">
    <property type="entry name" value="TYR_PHOSPHATASE_2"/>
    <property type="match status" value="1"/>
</dbReference>
<evidence type="ECO:0000256" key="4">
    <source>
        <dbReference type="ARBA" id="ARBA00022553"/>
    </source>
</evidence>
<feature type="compositionally biased region" description="Polar residues" evidence="8">
    <location>
        <begin position="429"/>
        <end position="442"/>
    </location>
</feature>
<feature type="region of interest" description="Disordered" evidence="8">
    <location>
        <begin position="25"/>
        <end position="49"/>
    </location>
</feature>
<gene>
    <name evidence="11" type="ORF">TCAL_04820</name>
</gene>
<feature type="compositionally biased region" description="Basic and acidic residues" evidence="8">
    <location>
        <begin position="507"/>
        <end position="522"/>
    </location>
</feature>
<feature type="compositionally biased region" description="Polar residues" evidence="8">
    <location>
        <begin position="1544"/>
        <end position="1570"/>
    </location>
</feature>
<evidence type="ECO:0000256" key="3">
    <source>
        <dbReference type="ARBA" id="ARBA00022490"/>
    </source>
</evidence>
<dbReference type="SUPFAM" id="SSF52799">
    <property type="entry name" value="(Phosphotyrosine protein) phosphatases II"/>
    <property type="match status" value="1"/>
</dbReference>
<comment type="caution">
    <text evidence="11">The sequence shown here is derived from an EMBL/GenBank/DDBJ whole genome shotgun (WGS) entry which is preliminary data.</text>
</comment>
<keyword evidence="4" id="KW-0597">Phosphoprotein</keyword>
<evidence type="ECO:0000256" key="6">
    <source>
        <dbReference type="ARBA" id="ARBA00022912"/>
    </source>
</evidence>
<name>A0A553NXJ9_TIGCA</name>
<dbReference type="PANTHER" id="PTHR45983">
    <property type="entry name" value="TYROSINE PHOSPHATSE N18, PUTATIVE-RELATED"/>
    <property type="match status" value="1"/>
</dbReference>
<feature type="compositionally biased region" description="Low complexity" evidence="8">
    <location>
        <begin position="1361"/>
        <end position="1374"/>
    </location>
</feature>
<dbReference type="Proteomes" id="UP000318571">
    <property type="component" value="Chromosome 9"/>
</dbReference>
<evidence type="ECO:0000259" key="10">
    <source>
        <dbReference type="PROSITE" id="PS50056"/>
    </source>
</evidence>
<feature type="compositionally biased region" description="Pro residues" evidence="8">
    <location>
        <begin position="1337"/>
        <end position="1347"/>
    </location>
</feature>
<evidence type="ECO:0000256" key="2">
    <source>
        <dbReference type="ARBA" id="ARBA00013064"/>
    </source>
</evidence>
<dbReference type="InterPro" id="IPR016130">
    <property type="entry name" value="Tyr_Pase_AS"/>
</dbReference>
<feature type="region of interest" description="Disordered" evidence="8">
    <location>
        <begin position="652"/>
        <end position="675"/>
    </location>
</feature>
<feature type="compositionally biased region" description="Polar residues" evidence="8">
    <location>
        <begin position="843"/>
        <end position="858"/>
    </location>
</feature>
<evidence type="ECO:0000256" key="8">
    <source>
        <dbReference type="SAM" id="MobiDB-lite"/>
    </source>
</evidence>
<evidence type="ECO:0000256" key="5">
    <source>
        <dbReference type="ARBA" id="ARBA00022801"/>
    </source>
</evidence>
<feature type="compositionally biased region" description="Basic and acidic residues" evidence="8">
    <location>
        <begin position="1376"/>
        <end position="1387"/>
    </location>
</feature>
<feature type="domain" description="Tyrosine specific protein phosphatases" evidence="10">
    <location>
        <begin position="292"/>
        <end position="369"/>
    </location>
</feature>
<dbReference type="SMART" id="SM00404">
    <property type="entry name" value="PTPc_motif"/>
    <property type="match status" value="1"/>
</dbReference>
<feature type="compositionally biased region" description="Polar residues" evidence="8">
    <location>
        <begin position="1597"/>
        <end position="1617"/>
    </location>
</feature>
<feature type="region of interest" description="Disordered" evidence="8">
    <location>
        <begin position="1218"/>
        <end position="1279"/>
    </location>
</feature>
<feature type="domain" description="Tyrosine-protein phosphatase" evidence="9">
    <location>
        <begin position="105"/>
        <end position="378"/>
    </location>
</feature>
<feature type="compositionally biased region" description="Low complexity" evidence="8">
    <location>
        <begin position="622"/>
        <end position="636"/>
    </location>
</feature>
<feature type="compositionally biased region" description="Polar residues" evidence="8">
    <location>
        <begin position="773"/>
        <end position="784"/>
    </location>
</feature>
<dbReference type="GO" id="GO:0005634">
    <property type="term" value="C:nucleus"/>
    <property type="evidence" value="ECO:0007669"/>
    <property type="project" value="TreeGrafter"/>
</dbReference>
<dbReference type="InterPro" id="IPR029021">
    <property type="entry name" value="Prot-tyrosine_phosphatase-like"/>
</dbReference>
<accession>A0A553NXJ9</accession>
<dbReference type="InterPro" id="IPR000387">
    <property type="entry name" value="Tyr_Pase_dom"/>
</dbReference>
<dbReference type="Pfam" id="PF00102">
    <property type="entry name" value="Y_phosphatase"/>
    <property type="match status" value="1"/>
</dbReference>
<evidence type="ECO:0000313" key="11">
    <source>
        <dbReference type="EMBL" id="TRY70137.1"/>
    </source>
</evidence>
<dbReference type="OrthoDB" id="8609993at2759"/>
<dbReference type="GO" id="GO:0005737">
    <property type="term" value="C:cytoplasm"/>
    <property type="evidence" value="ECO:0007669"/>
    <property type="project" value="UniProtKB-SubCell"/>
</dbReference>
<feature type="region of interest" description="Disordered" evidence="8">
    <location>
        <begin position="1653"/>
        <end position="1710"/>
    </location>
</feature>
<feature type="region of interest" description="Disordered" evidence="8">
    <location>
        <begin position="757"/>
        <end position="863"/>
    </location>
</feature>
<comment type="subcellular location">
    <subcellularLocation>
        <location evidence="1">Cytoplasm</location>
    </subcellularLocation>
</comment>
<dbReference type="EC" id="3.1.3.48" evidence="2"/>
<protein>
    <recommendedName>
        <fullName evidence="2">protein-tyrosine-phosphatase</fullName>
        <ecNumber evidence="2">3.1.3.48</ecNumber>
    </recommendedName>
</protein>
<dbReference type="FunFam" id="3.90.190.10:FF:000045">
    <property type="entry name" value="Tyrosine-protein phosphatase non-receptor type 12"/>
    <property type="match status" value="1"/>
</dbReference>
<feature type="compositionally biased region" description="Low complexity" evidence="8">
    <location>
        <begin position="953"/>
        <end position="969"/>
    </location>
</feature>
<feature type="compositionally biased region" description="Polar residues" evidence="8">
    <location>
        <begin position="1515"/>
        <end position="1532"/>
    </location>
</feature>
<feature type="region of interest" description="Disordered" evidence="8">
    <location>
        <begin position="953"/>
        <end position="982"/>
    </location>
</feature>
<evidence type="ECO:0000259" key="9">
    <source>
        <dbReference type="PROSITE" id="PS50055"/>
    </source>
</evidence>
<feature type="region of interest" description="Disordered" evidence="8">
    <location>
        <begin position="1480"/>
        <end position="1570"/>
    </location>
</feature>
<dbReference type="GO" id="GO:0004726">
    <property type="term" value="F:non-membrane spanning protein tyrosine phosphatase activity"/>
    <property type="evidence" value="ECO:0007669"/>
    <property type="project" value="InterPro"/>
</dbReference>
<dbReference type="SMART" id="SM00194">
    <property type="entry name" value="PTPc"/>
    <property type="match status" value="1"/>
</dbReference>
<keyword evidence="3" id="KW-0963">Cytoplasm</keyword>
<feature type="region of interest" description="Disordered" evidence="8">
    <location>
        <begin position="426"/>
        <end position="636"/>
    </location>
</feature>
<feature type="compositionally biased region" description="Basic and acidic residues" evidence="8">
    <location>
        <begin position="534"/>
        <end position="554"/>
    </location>
</feature>
<feature type="compositionally biased region" description="Polar residues" evidence="8">
    <location>
        <begin position="711"/>
        <end position="722"/>
    </location>
</feature>
<comment type="similarity">
    <text evidence="7">Belongs to the protein-tyrosine phosphatase family. Non-receptor class 4 subfamily.</text>
</comment>
<dbReference type="Gene3D" id="3.90.190.10">
    <property type="entry name" value="Protein tyrosine phosphatase superfamily"/>
    <property type="match status" value="1"/>
</dbReference>
<feature type="compositionally biased region" description="Low complexity" evidence="8">
    <location>
        <begin position="1319"/>
        <end position="1334"/>
    </location>
</feature>
<proteinExistence type="inferred from homology"/>
<keyword evidence="12" id="KW-1185">Reference proteome</keyword>
<keyword evidence="6" id="KW-0904">Protein phosphatase</keyword>
<organism evidence="11 12">
    <name type="scientific">Tigriopus californicus</name>
    <name type="common">Marine copepod</name>
    <dbReference type="NCBI Taxonomy" id="6832"/>
    <lineage>
        <taxon>Eukaryota</taxon>
        <taxon>Metazoa</taxon>
        <taxon>Ecdysozoa</taxon>
        <taxon>Arthropoda</taxon>
        <taxon>Crustacea</taxon>
        <taxon>Multicrustacea</taxon>
        <taxon>Hexanauplia</taxon>
        <taxon>Copepoda</taxon>
        <taxon>Harpacticoida</taxon>
        <taxon>Harpacticidae</taxon>
        <taxon>Tigriopus</taxon>
    </lineage>
</organism>
<dbReference type="STRING" id="6832.A0A553NXJ9"/>
<feature type="region of interest" description="Disordered" evidence="8">
    <location>
        <begin position="1300"/>
        <end position="1450"/>
    </location>
</feature>